<feature type="region of interest" description="Disordered" evidence="1">
    <location>
        <begin position="1"/>
        <end position="48"/>
    </location>
</feature>
<reference evidence="2 3" key="1">
    <citation type="journal article" date="2019" name="Sci. Rep.">
        <title>Orb-weaving spider Araneus ventricosus genome elucidates the spidroin gene catalogue.</title>
        <authorList>
            <person name="Kono N."/>
            <person name="Nakamura H."/>
            <person name="Ohtoshi R."/>
            <person name="Moran D.A.P."/>
            <person name="Shinohara A."/>
            <person name="Yoshida Y."/>
            <person name="Fujiwara M."/>
            <person name="Mori M."/>
            <person name="Tomita M."/>
            <person name="Arakawa K."/>
        </authorList>
    </citation>
    <scope>NUCLEOTIDE SEQUENCE [LARGE SCALE GENOMIC DNA]</scope>
</reference>
<feature type="non-terminal residue" evidence="2">
    <location>
        <position position="48"/>
    </location>
</feature>
<dbReference type="Proteomes" id="UP000499080">
    <property type="component" value="Unassembled WGS sequence"/>
</dbReference>
<evidence type="ECO:0000256" key="1">
    <source>
        <dbReference type="SAM" id="MobiDB-lite"/>
    </source>
</evidence>
<protein>
    <submittedName>
        <fullName evidence="2">Uncharacterized protein</fullName>
    </submittedName>
</protein>
<sequence length="48" mass="5537">MKQTISRKNEERKKKEERVLTVEGGEGIGEHYPMSDEQSKDEVAKDSE</sequence>
<organism evidence="2 3">
    <name type="scientific">Araneus ventricosus</name>
    <name type="common">Orbweaver spider</name>
    <name type="synonym">Epeira ventricosa</name>
    <dbReference type="NCBI Taxonomy" id="182803"/>
    <lineage>
        <taxon>Eukaryota</taxon>
        <taxon>Metazoa</taxon>
        <taxon>Ecdysozoa</taxon>
        <taxon>Arthropoda</taxon>
        <taxon>Chelicerata</taxon>
        <taxon>Arachnida</taxon>
        <taxon>Araneae</taxon>
        <taxon>Araneomorphae</taxon>
        <taxon>Entelegynae</taxon>
        <taxon>Araneoidea</taxon>
        <taxon>Araneidae</taxon>
        <taxon>Araneus</taxon>
    </lineage>
</organism>
<feature type="compositionally biased region" description="Basic and acidic residues" evidence="1">
    <location>
        <begin position="7"/>
        <end position="20"/>
    </location>
</feature>
<evidence type="ECO:0000313" key="3">
    <source>
        <dbReference type="Proteomes" id="UP000499080"/>
    </source>
</evidence>
<proteinExistence type="predicted"/>
<comment type="caution">
    <text evidence="2">The sequence shown here is derived from an EMBL/GenBank/DDBJ whole genome shotgun (WGS) entry which is preliminary data.</text>
</comment>
<gene>
    <name evidence="2" type="ORF">AVEN_144520_1</name>
</gene>
<feature type="compositionally biased region" description="Basic and acidic residues" evidence="1">
    <location>
        <begin position="33"/>
        <end position="48"/>
    </location>
</feature>
<keyword evidence="3" id="KW-1185">Reference proteome</keyword>
<accession>A0A4Y2W115</accession>
<dbReference type="EMBL" id="BGPR01054288">
    <property type="protein sequence ID" value="GBO31079.1"/>
    <property type="molecule type" value="Genomic_DNA"/>
</dbReference>
<evidence type="ECO:0000313" key="2">
    <source>
        <dbReference type="EMBL" id="GBO31079.1"/>
    </source>
</evidence>
<name>A0A4Y2W115_ARAVE</name>
<dbReference type="AlphaFoldDB" id="A0A4Y2W115"/>